<proteinExistence type="predicted"/>
<reference evidence="1 2" key="1">
    <citation type="submission" date="2017-01" db="EMBL/GenBank/DDBJ databases">
        <authorList>
            <person name="Varghese N."/>
            <person name="Submissions S."/>
        </authorList>
    </citation>
    <scope>NUCLEOTIDE SEQUENCE [LARGE SCALE GENOMIC DNA]</scope>
    <source>
        <strain evidence="1 2">ATCC 23464</strain>
    </source>
</reference>
<dbReference type="Proteomes" id="UP000186666">
    <property type="component" value="Unassembled WGS sequence"/>
</dbReference>
<name>A0ABY1K734_9BACL</name>
<dbReference type="InterPro" id="IPR006521">
    <property type="entry name" value="Tail_protein_I"/>
</dbReference>
<evidence type="ECO:0000313" key="2">
    <source>
        <dbReference type="Proteomes" id="UP000186666"/>
    </source>
</evidence>
<dbReference type="NCBIfam" id="TIGR01634">
    <property type="entry name" value="tail_P2_I"/>
    <property type="match status" value="1"/>
</dbReference>
<accession>A0ABY1K734</accession>
<gene>
    <name evidence="1" type="ORF">SAMN05421578_111156</name>
</gene>
<sequence length="186" mass="21221">MIEMKDVSLLDLLPSSVKEDPMVKAHALVLDKELQKNTQSIAQLSRFSRLDEINDQEADSLAWQLHVDFYDPNLTIEVKRNLIKNAISFHRMKGTPAAVEQLVDIVFGDGVVEEWFQYDGTPGHYQVKTGNPQATQSRAQEFYRAIDSVTRFSSKIDRVILEQTDDMNMNFAGVLHFGETMEARMI</sequence>
<dbReference type="RefSeq" id="WP_068583953.1">
    <property type="nucleotide sequence ID" value="NZ_FTNK01000011.1"/>
</dbReference>
<organism evidence="1 2">
    <name type="scientific">Paenibacillus macquariensis</name>
    <dbReference type="NCBI Taxonomy" id="948756"/>
    <lineage>
        <taxon>Bacteria</taxon>
        <taxon>Bacillati</taxon>
        <taxon>Bacillota</taxon>
        <taxon>Bacilli</taxon>
        <taxon>Bacillales</taxon>
        <taxon>Paenibacillaceae</taxon>
        <taxon>Paenibacillus</taxon>
    </lineage>
</organism>
<dbReference type="Pfam" id="PF09684">
    <property type="entry name" value="Tail_P2_I"/>
    <property type="match status" value="1"/>
</dbReference>
<comment type="caution">
    <text evidence="1">The sequence shown here is derived from an EMBL/GenBank/DDBJ whole genome shotgun (WGS) entry which is preliminary data.</text>
</comment>
<keyword evidence="2" id="KW-1185">Reference proteome</keyword>
<protein>
    <submittedName>
        <fullName evidence="1">Phage tail protein, P2 protein I family</fullName>
    </submittedName>
</protein>
<evidence type="ECO:0000313" key="1">
    <source>
        <dbReference type="EMBL" id="SIR35225.1"/>
    </source>
</evidence>
<dbReference type="EMBL" id="FTNK01000011">
    <property type="protein sequence ID" value="SIR35225.1"/>
    <property type="molecule type" value="Genomic_DNA"/>
</dbReference>